<keyword evidence="3" id="KW-1185">Reference proteome</keyword>
<feature type="region of interest" description="Disordered" evidence="1">
    <location>
        <begin position="1"/>
        <end position="31"/>
    </location>
</feature>
<evidence type="ECO:0000313" key="2">
    <source>
        <dbReference type="EMBL" id="MCI61125.1"/>
    </source>
</evidence>
<feature type="compositionally biased region" description="Basic and acidic residues" evidence="1">
    <location>
        <begin position="16"/>
        <end position="31"/>
    </location>
</feature>
<evidence type="ECO:0000256" key="1">
    <source>
        <dbReference type="SAM" id="MobiDB-lite"/>
    </source>
</evidence>
<comment type="caution">
    <text evidence="2">The sequence shown here is derived from an EMBL/GenBank/DDBJ whole genome shotgun (WGS) entry which is preliminary data.</text>
</comment>
<accession>A0A392TMK0</accession>
<dbReference type="EMBL" id="LXQA010593997">
    <property type="protein sequence ID" value="MCI61125.1"/>
    <property type="molecule type" value="Genomic_DNA"/>
</dbReference>
<reference evidence="2 3" key="1">
    <citation type="journal article" date="2018" name="Front. Plant Sci.">
        <title>Red Clover (Trifolium pratense) and Zigzag Clover (T. medium) - A Picture of Genomic Similarities and Differences.</title>
        <authorList>
            <person name="Dluhosova J."/>
            <person name="Istvanek J."/>
            <person name="Nedelnik J."/>
            <person name="Repkova J."/>
        </authorList>
    </citation>
    <scope>NUCLEOTIDE SEQUENCE [LARGE SCALE GENOMIC DNA]</scope>
    <source>
        <strain evidence="3">cv. 10/8</strain>
        <tissue evidence="2">Leaf</tissue>
    </source>
</reference>
<dbReference type="Proteomes" id="UP000265520">
    <property type="component" value="Unassembled WGS sequence"/>
</dbReference>
<organism evidence="2 3">
    <name type="scientific">Trifolium medium</name>
    <dbReference type="NCBI Taxonomy" id="97028"/>
    <lineage>
        <taxon>Eukaryota</taxon>
        <taxon>Viridiplantae</taxon>
        <taxon>Streptophyta</taxon>
        <taxon>Embryophyta</taxon>
        <taxon>Tracheophyta</taxon>
        <taxon>Spermatophyta</taxon>
        <taxon>Magnoliopsida</taxon>
        <taxon>eudicotyledons</taxon>
        <taxon>Gunneridae</taxon>
        <taxon>Pentapetalae</taxon>
        <taxon>rosids</taxon>
        <taxon>fabids</taxon>
        <taxon>Fabales</taxon>
        <taxon>Fabaceae</taxon>
        <taxon>Papilionoideae</taxon>
        <taxon>50 kb inversion clade</taxon>
        <taxon>NPAAA clade</taxon>
        <taxon>Hologalegina</taxon>
        <taxon>IRL clade</taxon>
        <taxon>Trifolieae</taxon>
        <taxon>Trifolium</taxon>
    </lineage>
</organism>
<feature type="region of interest" description="Disordered" evidence="1">
    <location>
        <begin position="49"/>
        <end position="78"/>
    </location>
</feature>
<feature type="compositionally biased region" description="Polar residues" evidence="1">
    <location>
        <begin position="59"/>
        <end position="70"/>
    </location>
</feature>
<protein>
    <submittedName>
        <fullName evidence="2">Uncharacterized protein</fullName>
    </submittedName>
</protein>
<feature type="non-terminal residue" evidence="2">
    <location>
        <position position="1"/>
    </location>
</feature>
<evidence type="ECO:0000313" key="3">
    <source>
        <dbReference type="Proteomes" id="UP000265520"/>
    </source>
</evidence>
<sequence>TKSCPDMLAQRAPASSRRDKTEHSRLKASHSELWRVPSLSETSARLASIHLKPDESQEHASQVPPNNTGYNFKHIQLL</sequence>
<name>A0A392TMK0_9FABA</name>
<proteinExistence type="predicted"/>
<dbReference type="AlphaFoldDB" id="A0A392TMK0"/>